<keyword evidence="6" id="KW-0479">Metal-binding</keyword>
<keyword evidence="7" id="KW-0249">Electron transport</keyword>
<dbReference type="PANTHER" id="PTHR30598:SF3">
    <property type="entry name" value="RESPIRATORY NITRATE REDUCTASE 1 GAMMA CHAIN"/>
    <property type="match status" value="1"/>
</dbReference>
<dbReference type="InterPro" id="IPR020945">
    <property type="entry name" value="DMSO/NO3_reduct_chaperone"/>
</dbReference>
<keyword evidence="12 14" id="KW-0472">Membrane</keyword>
<dbReference type="GO" id="GO:0020037">
    <property type="term" value="F:heme binding"/>
    <property type="evidence" value="ECO:0007669"/>
    <property type="project" value="TreeGrafter"/>
</dbReference>
<dbReference type="InterPro" id="IPR003765">
    <property type="entry name" value="NO3_reductase_chaperone_NarJ"/>
</dbReference>
<sequence>MRAALAEQGRKAAKFEGFLGYLSKTDLGTLQRRYVETFDLSKHHPLYLSYWTDGDTRRRGDALAAFKKVYRQTDFLTNTHGELPDFLPLVLEFAAIADPVAGRALLRQYRPSLELLRLALLAVIAGHFFGLVIPMTWTLSVGMSQDFYHLNALLVGGVAGVGTLGGILILIYRRRKTGPVFMATTRNDKVMYVVLAAAIVLGLWTTLASVFEGAHGHNYRETVAPWFRSLFILQPDIAAMAAAPFSFHIHTLVGMLLFTIWPFTRLVHAFTAPLHYLFRPYIVYRTRDQVPGAIRPIRRGWAAIGTEDRARDKK</sequence>
<evidence type="ECO:0000256" key="9">
    <source>
        <dbReference type="ARBA" id="ARBA00023002"/>
    </source>
</evidence>
<dbReference type="GO" id="GO:0051082">
    <property type="term" value="F:unfolded protein binding"/>
    <property type="evidence" value="ECO:0007669"/>
    <property type="project" value="InterPro"/>
</dbReference>
<keyword evidence="8 14" id="KW-1133">Transmembrane helix</keyword>
<dbReference type="InterPro" id="IPR023234">
    <property type="entry name" value="NarG-like_domain"/>
</dbReference>
<dbReference type="SUPFAM" id="SSF89155">
    <property type="entry name" value="TorD-like"/>
    <property type="match status" value="1"/>
</dbReference>
<comment type="caution">
    <text evidence="16">The sequence shown here is derived from an EMBL/GenBank/DDBJ whole genome shotgun (WGS) entry which is preliminary data.</text>
</comment>
<dbReference type="PANTHER" id="PTHR30598">
    <property type="entry name" value="NITRATE REDUCTASE PRIVATE CHAPERONE, REDOX ENZYME MATURATION PROTEIN REMP FAMILY"/>
    <property type="match status" value="1"/>
</dbReference>
<dbReference type="Gene3D" id="1.20.950.20">
    <property type="entry name" value="Transmembrane di-heme cytochromes, Chain C"/>
    <property type="match status" value="1"/>
</dbReference>
<keyword evidence="2" id="KW-0813">Transport</keyword>
<keyword evidence="10 13" id="KW-0408">Iron</keyword>
<evidence type="ECO:0000256" key="4">
    <source>
        <dbReference type="ARBA" id="ARBA00022617"/>
    </source>
</evidence>
<dbReference type="InterPro" id="IPR003816">
    <property type="entry name" value="Nitrate_red_gam"/>
</dbReference>
<dbReference type="AlphaFoldDB" id="A0A4R8ZBH1"/>
<accession>A0A4R8ZBH1</accession>
<dbReference type="GO" id="GO:0019645">
    <property type="term" value="P:anaerobic electron transport chain"/>
    <property type="evidence" value="ECO:0007669"/>
    <property type="project" value="TreeGrafter"/>
</dbReference>
<feature type="binding site" description="axial binding residue" evidence="13">
    <location>
        <position position="250"/>
    </location>
    <ligand>
        <name>heme b</name>
        <dbReference type="ChEBI" id="CHEBI:60344"/>
        <label>1</label>
    </ligand>
    <ligandPart>
        <name>Fe</name>
        <dbReference type="ChEBI" id="CHEBI:18248"/>
    </ligandPart>
</feature>
<keyword evidence="11" id="KW-0534">Nitrate assimilation</keyword>
<dbReference type="GO" id="GO:0009055">
    <property type="term" value="F:electron transfer activity"/>
    <property type="evidence" value="ECO:0007669"/>
    <property type="project" value="TreeGrafter"/>
</dbReference>
<dbReference type="GO" id="GO:0008940">
    <property type="term" value="F:nitrate reductase activity"/>
    <property type="evidence" value="ECO:0007669"/>
    <property type="project" value="InterPro"/>
</dbReference>
<dbReference type="OrthoDB" id="9788113at2"/>
<organism evidence="16 17">
    <name type="scientific">Cryobacterium lyxosi</name>
    <dbReference type="NCBI Taxonomy" id="1259228"/>
    <lineage>
        <taxon>Bacteria</taxon>
        <taxon>Bacillati</taxon>
        <taxon>Actinomycetota</taxon>
        <taxon>Actinomycetes</taxon>
        <taxon>Micrococcales</taxon>
        <taxon>Microbacteriaceae</taxon>
        <taxon>Cryobacterium</taxon>
    </lineage>
</organism>
<evidence type="ECO:0000313" key="16">
    <source>
        <dbReference type="EMBL" id="TFD24046.1"/>
    </source>
</evidence>
<evidence type="ECO:0000256" key="14">
    <source>
        <dbReference type="SAM" id="Phobius"/>
    </source>
</evidence>
<evidence type="ECO:0000313" key="17">
    <source>
        <dbReference type="Proteomes" id="UP000298424"/>
    </source>
</evidence>
<evidence type="ECO:0000256" key="13">
    <source>
        <dbReference type="PIRSR" id="PIRSR603816-1"/>
    </source>
</evidence>
<dbReference type="Pfam" id="PF02665">
    <property type="entry name" value="Nitrate_red_gam"/>
    <property type="match status" value="1"/>
</dbReference>
<keyword evidence="3" id="KW-1003">Cell membrane</keyword>
<comment type="subcellular location">
    <subcellularLocation>
        <location evidence="1">Cell membrane</location>
        <topology evidence="1">Multi-pass membrane protein</topology>
    </subcellularLocation>
</comment>
<evidence type="ECO:0000256" key="8">
    <source>
        <dbReference type="ARBA" id="ARBA00022989"/>
    </source>
</evidence>
<keyword evidence="9 16" id="KW-0560">Oxidoreductase</keyword>
<dbReference type="GO" id="GO:0005886">
    <property type="term" value="C:plasma membrane"/>
    <property type="evidence" value="ECO:0007669"/>
    <property type="project" value="UniProtKB-SubCell"/>
</dbReference>
<feature type="transmembrane region" description="Helical" evidence="14">
    <location>
        <begin position="118"/>
        <end position="137"/>
    </location>
</feature>
<dbReference type="GO" id="GO:0009325">
    <property type="term" value="C:nitrate reductase complex"/>
    <property type="evidence" value="ECO:0007669"/>
    <property type="project" value="InterPro"/>
</dbReference>
<dbReference type="InterPro" id="IPR051936">
    <property type="entry name" value="Heme-iron_electron_transfer"/>
</dbReference>
<dbReference type="InterPro" id="IPR036411">
    <property type="entry name" value="TorD-like_sf"/>
</dbReference>
<dbReference type="GO" id="GO:0046872">
    <property type="term" value="F:metal ion binding"/>
    <property type="evidence" value="ECO:0007669"/>
    <property type="project" value="UniProtKB-KW"/>
</dbReference>
<protein>
    <submittedName>
        <fullName evidence="16">Respiratory nitrate reductase subunit gamma</fullName>
        <ecNumber evidence="16">1.7.99.4</ecNumber>
    </submittedName>
</protein>
<feature type="binding site" description="axial binding residue" evidence="13">
    <location>
        <position position="127"/>
    </location>
    <ligand>
        <name>heme b</name>
        <dbReference type="ChEBI" id="CHEBI:60344"/>
        <label>1</label>
    </ligand>
    <ligandPart>
        <name>Fe</name>
        <dbReference type="ChEBI" id="CHEBI:18248"/>
    </ligandPart>
</feature>
<feature type="transmembrane region" description="Helical" evidence="14">
    <location>
        <begin position="192"/>
        <end position="211"/>
    </location>
</feature>
<dbReference type="GO" id="GO:0051131">
    <property type="term" value="P:chaperone-mediated protein complex assembly"/>
    <property type="evidence" value="ECO:0007669"/>
    <property type="project" value="InterPro"/>
</dbReference>
<dbReference type="SUPFAM" id="SSF103501">
    <property type="entry name" value="Respiratory nitrate reductase 1 gamma chain"/>
    <property type="match status" value="1"/>
</dbReference>
<dbReference type="NCBIfam" id="TIGR00684">
    <property type="entry name" value="narJ"/>
    <property type="match status" value="1"/>
</dbReference>
<keyword evidence="5 14" id="KW-0812">Transmembrane</keyword>
<feature type="transmembrane region" description="Helical" evidence="14">
    <location>
        <begin position="237"/>
        <end position="261"/>
    </location>
</feature>
<dbReference type="GO" id="GO:0042128">
    <property type="term" value="P:nitrate assimilation"/>
    <property type="evidence" value="ECO:0007669"/>
    <property type="project" value="UniProtKB-KW"/>
</dbReference>
<dbReference type="NCBIfam" id="TIGR00351">
    <property type="entry name" value="narI"/>
    <property type="match status" value="1"/>
</dbReference>
<evidence type="ECO:0000259" key="15">
    <source>
        <dbReference type="Pfam" id="PF02665"/>
    </source>
</evidence>
<evidence type="ECO:0000256" key="5">
    <source>
        <dbReference type="ARBA" id="ARBA00022692"/>
    </source>
</evidence>
<evidence type="ECO:0000256" key="12">
    <source>
        <dbReference type="ARBA" id="ARBA00023136"/>
    </source>
</evidence>
<gene>
    <name evidence="16" type="primary">narI</name>
    <name evidence="16" type="ORF">E3T27_14860</name>
</gene>
<evidence type="ECO:0000256" key="7">
    <source>
        <dbReference type="ARBA" id="ARBA00022982"/>
    </source>
</evidence>
<reference evidence="16 17" key="1">
    <citation type="submission" date="2019-03" db="EMBL/GenBank/DDBJ databases">
        <title>Genomics of glacier-inhabiting Cryobacterium strains.</title>
        <authorList>
            <person name="Liu Q."/>
            <person name="Xin Y.-H."/>
        </authorList>
    </citation>
    <scope>NUCLEOTIDE SEQUENCE [LARGE SCALE GENOMIC DNA]</scope>
    <source>
        <strain evidence="16 17">TMT1-1</strain>
    </source>
</reference>
<evidence type="ECO:0000256" key="11">
    <source>
        <dbReference type="ARBA" id="ARBA00023063"/>
    </source>
</evidence>
<dbReference type="EC" id="1.7.99.4" evidence="16"/>
<feature type="transmembrane region" description="Helical" evidence="14">
    <location>
        <begin position="149"/>
        <end position="172"/>
    </location>
</feature>
<evidence type="ECO:0000256" key="2">
    <source>
        <dbReference type="ARBA" id="ARBA00022448"/>
    </source>
</evidence>
<feature type="binding site" description="axial binding residue" evidence="13">
    <location>
        <position position="268"/>
    </location>
    <ligand>
        <name>heme b</name>
        <dbReference type="ChEBI" id="CHEBI:60344"/>
        <label>1</label>
    </ligand>
    <ligandPart>
        <name>Fe</name>
        <dbReference type="ChEBI" id="CHEBI:18248"/>
    </ligandPart>
</feature>
<proteinExistence type="predicted"/>
<keyword evidence="17" id="KW-1185">Reference proteome</keyword>
<name>A0A4R8ZBH1_9MICO</name>
<evidence type="ECO:0000256" key="6">
    <source>
        <dbReference type="ARBA" id="ARBA00022723"/>
    </source>
</evidence>
<dbReference type="Pfam" id="PF02613">
    <property type="entry name" value="Nitrate_red_del"/>
    <property type="match status" value="1"/>
</dbReference>
<dbReference type="Proteomes" id="UP000298424">
    <property type="component" value="Unassembled WGS sequence"/>
</dbReference>
<evidence type="ECO:0000256" key="10">
    <source>
        <dbReference type="ARBA" id="ARBA00023004"/>
    </source>
</evidence>
<dbReference type="InterPro" id="IPR036197">
    <property type="entry name" value="NarG-like_sf"/>
</dbReference>
<dbReference type="EMBL" id="SOGT01000015">
    <property type="protein sequence ID" value="TFD24046.1"/>
    <property type="molecule type" value="Genomic_DNA"/>
</dbReference>
<evidence type="ECO:0000256" key="3">
    <source>
        <dbReference type="ARBA" id="ARBA00022475"/>
    </source>
</evidence>
<evidence type="ECO:0000256" key="1">
    <source>
        <dbReference type="ARBA" id="ARBA00004651"/>
    </source>
</evidence>
<feature type="domain" description="NarG-like" evidence="15">
    <location>
        <begin position="118"/>
        <end position="287"/>
    </location>
</feature>
<keyword evidence="4 13" id="KW-0349">Heme</keyword>